<dbReference type="AlphaFoldDB" id="A0A0N0V4Q5"/>
<accession>A0A0N0V4Q5</accession>
<evidence type="ECO:0000313" key="2">
    <source>
        <dbReference type="EMBL" id="KPA35435.1"/>
    </source>
</evidence>
<dbReference type="EMBL" id="JXCE01001131">
    <property type="protein sequence ID" value="KPA35435.1"/>
    <property type="molecule type" value="Genomic_DNA"/>
</dbReference>
<name>A0A0N0V4Q5_FUSLA</name>
<dbReference type="OrthoDB" id="4826573at2759"/>
<comment type="caution">
    <text evidence="2">The sequence shown here is derived from an EMBL/GenBank/DDBJ whole genome shotgun (WGS) entry which is preliminary data.</text>
</comment>
<feature type="region of interest" description="Disordered" evidence="1">
    <location>
        <begin position="1"/>
        <end position="41"/>
    </location>
</feature>
<protein>
    <submittedName>
        <fullName evidence="2">Uncharacterized protein</fullName>
    </submittedName>
</protein>
<evidence type="ECO:0000256" key="1">
    <source>
        <dbReference type="SAM" id="MobiDB-lite"/>
    </source>
</evidence>
<evidence type="ECO:0000313" key="3">
    <source>
        <dbReference type="Proteomes" id="UP000037904"/>
    </source>
</evidence>
<organism evidence="2 3">
    <name type="scientific">Fusarium langsethiae</name>
    <dbReference type="NCBI Taxonomy" id="179993"/>
    <lineage>
        <taxon>Eukaryota</taxon>
        <taxon>Fungi</taxon>
        <taxon>Dikarya</taxon>
        <taxon>Ascomycota</taxon>
        <taxon>Pezizomycotina</taxon>
        <taxon>Sordariomycetes</taxon>
        <taxon>Hypocreomycetidae</taxon>
        <taxon>Hypocreales</taxon>
        <taxon>Nectriaceae</taxon>
        <taxon>Fusarium</taxon>
    </lineage>
</organism>
<gene>
    <name evidence="2" type="ORF">FLAG1_11862</name>
</gene>
<keyword evidence="3" id="KW-1185">Reference proteome</keyword>
<feature type="compositionally biased region" description="Low complexity" evidence="1">
    <location>
        <begin position="17"/>
        <end position="29"/>
    </location>
</feature>
<dbReference type="Proteomes" id="UP000037904">
    <property type="component" value="Unassembled WGS sequence"/>
</dbReference>
<feature type="compositionally biased region" description="Polar residues" evidence="1">
    <location>
        <begin position="30"/>
        <end position="41"/>
    </location>
</feature>
<sequence>MTTPNTVPVTRSQYNDTQSTTQLTSTTTTMAKQNSSSSEQTQNIVSDIGEYLMQAAQTWAQMTDSLVESRQVQQAVEDAHEHAMSANHLSDLSAVVSMDMDLSKLCKIRDLTAQFSQDVHQVWQKDTKYNGNAP</sequence>
<feature type="compositionally biased region" description="Polar residues" evidence="1">
    <location>
        <begin position="1"/>
        <end position="16"/>
    </location>
</feature>
<reference evidence="2 3" key="1">
    <citation type="submission" date="2015-04" db="EMBL/GenBank/DDBJ databases">
        <title>The draft genome sequence of Fusarium langsethiae, a T-2/HT-2 mycotoxin producer.</title>
        <authorList>
            <person name="Lysoe E."/>
            <person name="Divon H.H."/>
            <person name="Terzi V."/>
            <person name="Orru L."/>
            <person name="Lamontanara A."/>
            <person name="Kolseth A.-K."/>
            <person name="Frandsen R.J."/>
            <person name="Nielsen K."/>
            <person name="Thrane U."/>
        </authorList>
    </citation>
    <scope>NUCLEOTIDE SEQUENCE [LARGE SCALE GENOMIC DNA]</scope>
    <source>
        <strain evidence="2 3">Fl201059</strain>
    </source>
</reference>
<proteinExistence type="predicted"/>